<keyword evidence="1" id="KW-0393">Immunoglobulin domain</keyword>
<dbReference type="Proteomes" id="UP000694520">
    <property type="component" value="Chromosome 17"/>
</dbReference>
<evidence type="ECO:0000313" key="5">
    <source>
        <dbReference type="Proteomes" id="UP000694520"/>
    </source>
</evidence>
<dbReference type="InterPro" id="IPR003597">
    <property type="entry name" value="Ig_C1-set"/>
</dbReference>
<proteinExistence type="predicted"/>
<reference evidence="4" key="3">
    <citation type="submission" date="2025-09" db="UniProtKB">
        <authorList>
            <consortium name="Ensembl"/>
        </authorList>
    </citation>
    <scope>IDENTIFICATION</scope>
</reference>
<dbReference type="PROSITE" id="PS00290">
    <property type="entry name" value="IG_MHC"/>
    <property type="match status" value="1"/>
</dbReference>
<dbReference type="InterPro" id="IPR003006">
    <property type="entry name" value="Ig/MHC_CS"/>
</dbReference>
<evidence type="ECO:0000256" key="2">
    <source>
        <dbReference type="SAM" id="MobiDB-lite"/>
    </source>
</evidence>
<evidence type="ECO:0000313" key="4">
    <source>
        <dbReference type="Ensembl" id="ENSBGRP00000013618.1"/>
    </source>
</evidence>
<dbReference type="SUPFAM" id="SSF48726">
    <property type="entry name" value="Immunoglobulin"/>
    <property type="match status" value="1"/>
</dbReference>
<feature type="region of interest" description="Disordered" evidence="2">
    <location>
        <begin position="106"/>
        <end position="143"/>
    </location>
</feature>
<dbReference type="InterPro" id="IPR007110">
    <property type="entry name" value="Ig-like_dom"/>
</dbReference>
<feature type="domain" description="Ig-like" evidence="3">
    <location>
        <begin position="11"/>
        <end position="104"/>
    </location>
</feature>
<organism evidence="4 5">
    <name type="scientific">Bos mutus grunniens</name>
    <name type="common">Wild yak</name>
    <name type="synonym">Bos grunniens</name>
    <dbReference type="NCBI Taxonomy" id="30521"/>
    <lineage>
        <taxon>Eukaryota</taxon>
        <taxon>Metazoa</taxon>
        <taxon>Chordata</taxon>
        <taxon>Craniata</taxon>
        <taxon>Vertebrata</taxon>
        <taxon>Euteleostomi</taxon>
        <taxon>Mammalia</taxon>
        <taxon>Eutheria</taxon>
        <taxon>Laurasiatheria</taxon>
        <taxon>Artiodactyla</taxon>
        <taxon>Ruminantia</taxon>
        <taxon>Pecora</taxon>
        <taxon>Bovidae</taxon>
        <taxon>Bovinae</taxon>
        <taxon>Bos</taxon>
    </lineage>
</organism>
<dbReference type="InterPro" id="IPR036179">
    <property type="entry name" value="Ig-like_dom_sf"/>
</dbReference>
<dbReference type="PROSITE" id="PS50835">
    <property type="entry name" value="IG_LIKE"/>
    <property type="match status" value="1"/>
</dbReference>
<reference evidence="4" key="2">
    <citation type="submission" date="2025-08" db="UniProtKB">
        <authorList>
            <consortium name="Ensembl"/>
        </authorList>
    </citation>
    <scope>IDENTIFICATION</scope>
</reference>
<name>A0A8B9X3T1_BOSMU</name>
<sequence length="353" mass="36315">MAQREHAASVPGNLTLRTVTAPGPFSPAWLLCEVSGFSPVDILLTWLEGQQEVEPSQFATAHTTAQAGRASSHTWSVLRVSSPLDHAGATYTCVVSHEASRTLLNGSCRLDTGGESHGPGAPSERPGHGEGSEGQPQRRRAAGTRPLHVGVLGLWKPHSCPAGPGHTSTRCAPVQEGQEVLPAPQDQAAISHQDVPATGHKAGACPGLGVRAATLNSCPLGASEAPRSQAAHPSGSPVGTWEATYAQDGGWTGAPRGLIRTHPQRPLTVGLLEEHRGRRHGGGGLGAQGSPSPLRCPPPALQHAARPLRDHGGHTSQGGGRTHGPAGVQPTQWGPAGKVSAGGPRQWALGEEG</sequence>
<dbReference type="SMART" id="SM00407">
    <property type="entry name" value="IGc1"/>
    <property type="match status" value="1"/>
</dbReference>
<dbReference type="GeneTree" id="ENSGT00940000166360"/>
<dbReference type="Gene3D" id="2.60.40.10">
    <property type="entry name" value="Immunoglobulins"/>
    <property type="match status" value="1"/>
</dbReference>
<dbReference type="InterPro" id="IPR013783">
    <property type="entry name" value="Ig-like_fold"/>
</dbReference>
<accession>A0A8B9X3T1</accession>
<keyword evidence="5" id="KW-1185">Reference proteome</keyword>
<dbReference type="InterPro" id="IPR050380">
    <property type="entry name" value="Immune_Resp_Modulators"/>
</dbReference>
<dbReference type="PANTHER" id="PTHR23411">
    <property type="entry name" value="TAPASIN"/>
    <property type="match status" value="1"/>
</dbReference>
<dbReference type="Ensembl" id="ENSBGRT00000015712.1">
    <property type="protein sequence ID" value="ENSBGRP00000013618.1"/>
    <property type="gene ID" value="ENSBGRG00000008642.1"/>
</dbReference>
<dbReference type="AlphaFoldDB" id="A0A8B9X3T1"/>
<evidence type="ECO:0000259" key="3">
    <source>
        <dbReference type="PROSITE" id="PS50835"/>
    </source>
</evidence>
<evidence type="ECO:0000256" key="1">
    <source>
        <dbReference type="ARBA" id="ARBA00023319"/>
    </source>
</evidence>
<protein>
    <recommendedName>
        <fullName evidence="3">Ig-like domain-containing protein</fullName>
    </recommendedName>
</protein>
<reference evidence="4" key="1">
    <citation type="submission" date="2019-05" db="EMBL/GenBank/DDBJ databases">
        <authorList>
            <person name="Zhang S."/>
            <person name="Liu J."/>
        </authorList>
    </citation>
    <scope>NUCLEOTIDE SEQUENCE [LARGE SCALE GENOMIC DNA]</scope>
</reference>
<feature type="region of interest" description="Disordered" evidence="2">
    <location>
        <begin position="276"/>
        <end position="353"/>
    </location>
</feature>
<dbReference type="Pfam" id="PF07654">
    <property type="entry name" value="C1-set"/>
    <property type="match status" value="1"/>
</dbReference>